<feature type="chain" id="PRO_5011472358" evidence="1">
    <location>
        <begin position="24"/>
        <end position="197"/>
    </location>
</feature>
<gene>
    <name evidence="2" type="ORF">SAMN04489796_102422</name>
</gene>
<dbReference type="STRING" id="262004.SAMN04489796_102422"/>
<proteinExistence type="predicted"/>
<keyword evidence="1" id="KW-0732">Signal</keyword>
<dbReference type="RefSeq" id="WP_092467279.1">
    <property type="nucleotide sequence ID" value="NZ_FNCZ01000002.1"/>
</dbReference>
<keyword evidence="3" id="KW-1185">Reference proteome</keyword>
<evidence type="ECO:0000256" key="1">
    <source>
        <dbReference type="SAM" id="SignalP"/>
    </source>
</evidence>
<dbReference type="OrthoDB" id="1431594at2"/>
<dbReference type="Proteomes" id="UP000199492">
    <property type="component" value="Unassembled WGS sequence"/>
</dbReference>
<evidence type="ECO:0000313" key="2">
    <source>
        <dbReference type="EMBL" id="SDH36896.1"/>
    </source>
</evidence>
<sequence length="197" mass="22103">MNNFKKLIITSTFFALAVFSAYGQNPISFGIKGGLNYGATGEYFDALSFNRSNPDKNIGYHIGVFGKMGDEIYLRPEFVYTAIKSDYDNAEFNVRKIDVPILVGVQLLDPISVFAGPAMQFILGSDFRGVDIDDIRNKFKVGFNFGIAVDFNTIGIDLRYERGFDNNEASFMEENQGRYSRIDTKPNHLILSLSITL</sequence>
<protein>
    <submittedName>
        <fullName evidence="2">Outer membrane protein beta-barrel domain-containing protein</fullName>
    </submittedName>
</protein>
<feature type="signal peptide" evidence="1">
    <location>
        <begin position="1"/>
        <end position="23"/>
    </location>
</feature>
<dbReference type="EMBL" id="FNCZ01000002">
    <property type="protein sequence ID" value="SDH36896.1"/>
    <property type="molecule type" value="Genomic_DNA"/>
</dbReference>
<organism evidence="2 3">
    <name type="scientific">Winogradskyella thalassocola</name>
    <dbReference type="NCBI Taxonomy" id="262004"/>
    <lineage>
        <taxon>Bacteria</taxon>
        <taxon>Pseudomonadati</taxon>
        <taxon>Bacteroidota</taxon>
        <taxon>Flavobacteriia</taxon>
        <taxon>Flavobacteriales</taxon>
        <taxon>Flavobacteriaceae</taxon>
        <taxon>Winogradskyella</taxon>
    </lineage>
</organism>
<accession>A0A1G8BUD1</accession>
<reference evidence="3" key="1">
    <citation type="submission" date="2016-10" db="EMBL/GenBank/DDBJ databases">
        <authorList>
            <person name="Varghese N."/>
            <person name="Submissions S."/>
        </authorList>
    </citation>
    <scope>NUCLEOTIDE SEQUENCE [LARGE SCALE GENOMIC DNA]</scope>
    <source>
        <strain evidence="3">DSM 15363</strain>
    </source>
</reference>
<evidence type="ECO:0000313" key="3">
    <source>
        <dbReference type="Proteomes" id="UP000199492"/>
    </source>
</evidence>
<dbReference type="AlphaFoldDB" id="A0A1G8BUD1"/>
<name>A0A1G8BUD1_9FLAO</name>